<gene>
    <name evidence="2" type="ORF">C5C40_04965</name>
</gene>
<sequence length="138" mass="14951">MLSDTGESAPPSPDPSLESAVDEGAQPASTAPAPAHSRVTPTATAATVVREPESETAELARLRAQVDALLNDPFDEWVERIQVGGVTASGFERTLSWRITKPLRLVRTFQIRVDQLGLPGAIRHSARFVKRRLSGRAR</sequence>
<dbReference type="RefSeq" id="WP_097165506.1">
    <property type="nucleotide sequence ID" value="NZ_CP028129.1"/>
</dbReference>
<feature type="region of interest" description="Disordered" evidence="1">
    <location>
        <begin position="1"/>
        <end position="54"/>
    </location>
</feature>
<keyword evidence="3" id="KW-1185">Reference proteome</keyword>
<evidence type="ECO:0000256" key="1">
    <source>
        <dbReference type="SAM" id="MobiDB-lite"/>
    </source>
</evidence>
<dbReference type="Proteomes" id="UP000239698">
    <property type="component" value="Unassembled WGS sequence"/>
</dbReference>
<accession>A0ABX5ADJ4</accession>
<reference evidence="2 3" key="1">
    <citation type="submission" date="2018-02" db="EMBL/GenBank/DDBJ databases">
        <title>Bacteriophage NCPPB3778 and a type I-E CRISPR drive the evolution of the US Biological Select Agent, Rathayibacter toxicus.</title>
        <authorList>
            <person name="Davis E.W.II."/>
            <person name="Tabima J.F."/>
            <person name="Weisberg A.J."/>
            <person name="Lopes L.D."/>
            <person name="Wiseman M.S."/>
            <person name="Wiseman M.S."/>
            <person name="Pupko T."/>
            <person name="Belcher M.S."/>
            <person name="Sechler A.J."/>
            <person name="Tancos M.A."/>
            <person name="Schroeder B.K."/>
            <person name="Murray T.D."/>
            <person name="Luster D.G."/>
            <person name="Schneider W.L."/>
            <person name="Rogers E."/>
            <person name="Andreote F.D."/>
            <person name="Grunwald N.J."/>
            <person name="Putnam M.L."/>
            <person name="Chang J.H."/>
        </authorList>
    </citation>
    <scope>NUCLEOTIDE SEQUENCE [LARGE SCALE GENOMIC DNA]</scope>
    <source>
        <strain evidence="2 3">AY1D6</strain>
    </source>
</reference>
<organism evidence="2 3">
    <name type="scientific">Rathayibacter rathayi</name>
    <name type="common">Corynebacterium rathayi</name>
    <dbReference type="NCBI Taxonomy" id="33887"/>
    <lineage>
        <taxon>Bacteria</taxon>
        <taxon>Bacillati</taxon>
        <taxon>Actinomycetota</taxon>
        <taxon>Actinomycetes</taxon>
        <taxon>Micrococcales</taxon>
        <taxon>Microbacteriaceae</taxon>
        <taxon>Rathayibacter</taxon>
    </lineage>
</organism>
<evidence type="ECO:0000313" key="2">
    <source>
        <dbReference type="EMBL" id="PPH78549.1"/>
    </source>
</evidence>
<evidence type="ECO:0000313" key="3">
    <source>
        <dbReference type="Proteomes" id="UP000239698"/>
    </source>
</evidence>
<protein>
    <recommendedName>
        <fullName evidence="4">DnaA N-terminal domain-containing protein</fullName>
    </recommendedName>
</protein>
<comment type="caution">
    <text evidence="2">The sequence shown here is derived from an EMBL/GenBank/DDBJ whole genome shotgun (WGS) entry which is preliminary data.</text>
</comment>
<feature type="compositionally biased region" description="Low complexity" evidence="1">
    <location>
        <begin position="38"/>
        <end position="49"/>
    </location>
</feature>
<name>A0ABX5ADJ4_RATRA</name>
<evidence type="ECO:0008006" key="4">
    <source>
        <dbReference type="Google" id="ProtNLM"/>
    </source>
</evidence>
<dbReference type="EMBL" id="PSVT01000006">
    <property type="protein sequence ID" value="PPH78549.1"/>
    <property type="molecule type" value="Genomic_DNA"/>
</dbReference>
<dbReference type="GeneID" id="49820638"/>
<proteinExistence type="predicted"/>